<keyword evidence="2" id="KW-1185">Reference proteome</keyword>
<dbReference type="Gene3D" id="3.40.50.2000">
    <property type="entry name" value="Glycogen Phosphorylase B"/>
    <property type="match status" value="1"/>
</dbReference>
<sequence length="461" mass="51086">MLASDESSIAQSTSVNTPLANGDPIRVMIVQVFPGLFAAAGGPRSDKAFLEALKSQGHEALLFVGCFSHEIEDKQVTVNSVEILHPPTETPKELRLYRLTVNQLSVVAFCVDDLGGNGFIPSVYPADWLLGREENKMLEYYAQLIRKEVRRFQPTHFLCSDSLSLYAASEFMPQEKSGIKTIVITHVSNILPFGPQDVSPVISASWPEDYNPYYTKVLESKVTGVWAVSKAIQEYIYKYGSVNIPVKHFPLHPSRFDASNAPSYTNFDNPDACVVAINPGTLKGFSIFYPVAEEMADTKFIAVRSWDVTEYQASKLADLPNVELLAPMPTLEPVWKRTKILVAPSLWLETFGNVVMEAMLRGIPVVCSNAGGVPEAKCGILHATIPVVLATNERELDAEEITRHGPLKVPQNDIQPWINEINSLLNDRSLYERISAESRQAALDSISIKDSDYVTFLNSFS</sequence>
<name>A0ABR2WEC7_9FUNG</name>
<dbReference type="EMBL" id="JASJQH010002906">
    <property type="protein sequence ID" value="KAK9759860.1"/>
    <property type="molecule type" value="Genomic_DNA"/>
</dbReference>
<dbReference type="Proteomes" id="UP001479436">
    <property type="component" value="Unassembled WGS sequence"/>
</dbReference>
<evidence type="ECO:0000313" key="2">
    <source>
        <dbReference type="Proteomes" id="UP001479436"/>
    </source>
</evidence>
<reference evidence="1 2" key="1">
    <citation type="submission" date="2023-04" db="EMBL/GenBank/DDBJ databases">
        <title>Genome of Basidiobolus ranarum AG-B5.</title>
        <authorList>
            <person name="Stajich J.E."/>
            <person name="Carter-House D."/>
            <person name="Gryganskyi A."/>
        </authorList>
    </citation>
    <scope>NUCLEOTIDE SEQUENCE [LARGE SCALE GENOMIC DNA]</scope>
    <source>
        <strain evidence="1 2">AG-B5</strain>
    </source>
</reference>
<dbReference type="InterPro" id="IPR050194">
    <property type="entry name" value="Glycosyltransferase_grp1"/>
</dbReference>
<dbReference type="CDD" id="cd03801">
    <property type="entry name" value="GT4_PimA-like"/>
    <property type="match status" value="1"/>
</dbReference>
<comment type="caution">
    <text evidence="1">The sequence shown here is derived from an EMBL/GenBank/DDBJ whole genome shotgun (WGS) entry which is preliminary data.</text>
</comment>
<dbReference type="Pfam" id="PF13692">
    <property type="entry name" value="Glyco_trans_1_4"/>
    <property type="match status" value="1"/>
</dbReference>
<evidence type="ECO:0000313" key="1">
    <source>
        <dbReference type="EMBL" id="KAK9759860.1"/>
    </source>
</evidence>
<proteinExistence type="predicted"/>
<organism evidence="1 2">
    <name type="scientific">Basidiobolus ranarum</name>
    <dbReference type="NCBI Taxonomy" id="34480"/>
    <lineage>
        <taxon>Eukaryota</taxon>
        <taxon>Fungi</taxon>
        <taxon>Fungi incertae sedis</taxon>
        <taxon>Zoopagomycota</taxon>
        <taxon>Entomophthoromycotina</taxon>
        <taxon>Basidiobolomycetes</taxon>
        <taxon>Basidiobolales</taxon>
        <taxon>Basidiobolaceae</taxon>
        <taxon>Basidiobolus</taxon>
    </lineage>
</organism>
<protein>
    <submittedName>
        <fullName evidence="1">Uncharacterized protein</fullName>
    </submittedName>
</protein>
<dbReference type="PANTHER" id="PTHR45947:SF3">
    <property type="entry name" value="SULFOQUINOVOSYL TRANSFERASE SQD2"/>
    <property type="match status" value="1"/>
</dbReference>
<accession>A0ABR2WEC7</accession>
<dbReference type="PANTHER" id="PTHR45947">
    <property type="entry name" value="SULFOQUINOVOSYL TRANSFERASE SQD2"/>
    <property type="match status" value="1"/>
</dbReference>
<dbReference type="SUPFAM" id="SSF53756">
    <property type="entry name" value="UDP-Glycosyltransferase/glycogen phosphorylase"/>
    <property type="match status" value="1"/>
</dbReference>
<gene>
    <name evidence="1" type="ORF">K7432_016673</name>
</gene>